<dbReference type="Proteomes" id="UP001231649">
    <property type="component" value="Chromosome 19"/>
</dbReference>
<dbReference type="EMBL" id="CM056795">
    <property type="protein sequence ID" value="KAJ8720913.1"/>
    <property type="molecule type" value="Genomic_DNA"/>
</dbReference>
<organism evidence="1 2">
    <name type="scientific">Mythimna loreyi</name>
    <dbReference type="NCBI Taxonomy" id="667449"/>
    <lineage>
        <taxon>Eukaryota</taxon>
        <taxon>Metazoa</taxon>
        <taxon>Ecdysozoa</taxon>
        <taxon>Arthropoda</taxon>
        <taxon>Hexapoda</taxon>
        <taxon>Insecta</taxon>
        <taxon>Pterygota</taxon>
        <taxon>Neoptera</taxon>
        <taxon>Endopterygota</taxon>
        <taxon>Lepidoptera</taxon>
        <taxon>Glossata</taxon>
        <taxon>Ditrysia</taxon>
        <taxon>Noctuoidea</taxon>
        <taxon>Noctuidae</taxon>
        <taxon>Noctuinae</taxon>
        <taxon>Hadenini</taxon>
        <taxon>Mythimna</taxon>
    </lineage>
</organism>
<comment type="caution">
    <text evidence="1">The sequence shown here is derived from an EMBL/GenBank/DDBJ whole genome shotgun (WGS) entry which is preliminary data.</text>
</comment>
<evidence type="ECO:0000313" key="2">
    <source>
        <dbReference type="Proteomes" id="UP001231649"/>
    </source>
</evidence>
<keyword evidence="2" id="KW-1185">Reference proteome</keyword>
<gene>
    <name evidence="1" type="ORF">PYW08_006378</name>
</gene>
<sequence length="526" mass="59739">MNSKKPPDPDPPDEPFVLSPILTITLPHDTETPPQDSNTDTESSNRKRVAGSPPATSNIPPKIAKNVTGRFLYNKRDNPPYIVHVSLKDQQTSGTVLQPIKFGMFLTSNNVNNVRLDGIKRLGRNRVSVEFKTYQDANSFLNNTILTKNNYVAAIPKFNITRMGIVRDIPVEWSEEDIIQNIQVPEGCGPVIKARRMSHDCFPPKKTPSGRLPPPPWWDRECTNMIKARNEAEKTFNCNMNLDNLIAFKRILAKSRKFLKKKKREEELGHQFFSKIAPAYVPNAEECNVGIDDVDNTADPMNMPFSLDELKSLRRGFANPLFTCEQQMANDCGKMKTPPRENIIDYDSYFMALAFLARHRSRDPNYQVGACIVNEDRKIMAIGYNGFPAGSAYAHSWDPKTRESLGKHLYVVHAEMNALIFRNTADVKGCTMYVTLSPCNDCAKAIIQSGIKKVIYFSGEKMHKEEFRAAFDIFQKGERKVEFKKFYDVVKEPTIEFNTVNLAHENPLNIKLCAPEPSNLNEYFSE</sequence>
<reference evidence="1" key="1">
    <citation type="submission" date="2023-03" db="EMBL/GenBank/DDBJ databases">
        <title>Chromosome-level genomes of two armyworms, Mythimna separata and Mythimna loreyi, provide insights into the biosynthesis and reception of sex pheromones.</title>
        <authorList>
            <person name="Zhao H."/>
        </authorList>
    </citation>
    <scope>NUCLEOTIDE SEQUENCE</scope>
    <source>
        <strain evidence="1">BeijingLab</strain>
    </source>
</reference>
<protein>
    <submittedName>
        <fullName evidence="1">Uncharacterized protein</fullName>
    </submittedName>
</protein>
<proteinExistence type="predicted"/>
<name>A0ACC2QMI4_9NEOP</name>
<accession>A0ACC2QMI4</accession>
<evidence type="ECO:0000313" key="1">
    <source>
        <dbReference type="EMBL" id="KAJ8720913.1"/>
    </source>
</evidence>